<evidence type="ECO:0000256" key="1">
    <source>
        <dbReference type="SAM" id="Phobius"/>
    </source>
</evidence>
<dbReference type="EMBL" id="CP062983">
    <property type="protein sequence ID" value="QPC82212.1"/>
    <property type="molecule type" value="Genomic_DNA"/>
</dbReference>
<keyword evidence="3" id="KW-1185">Reference proteome</keyword>
<evidence type="ECO:0000313" key="2">
    <source>
        <dbReference type="EMBL" id="QPC82212.1"/>
    </source>
</evidence>
<dbReference type="KEGG" id="pmet:G4Y79_21390"/>
<reference evidence="2 3" key="1">
    <citation type="submission" date="2020-02" db="EMBL/GenBank/DDBJ databases">
        <authorList>
            <person name="Zheng R.K."/>
            <person name="Sun C.M."/>
        </authorList>
    </citation>
    <scope>NUCLEOTIDE SEQUENCE [LARGE SCALE GENOMIC DNA]</scope>
    <source>
        <strain evidence="3">rifampicinis</strain>
    </source>
</reference>
<keyword evidence="1" id="KW-0472">Membrane</keyword>
<dbReference type="AlphaFoldDB" id="A0A7S8IE52"/>
<dbReference type="RefSeq" id="WP_195170281.1">
    <property type="nucleotide sequence ID" value="NZ_CP062983.1"/>
</dbReference>
<feature type="transmembrane region" description="Helical" evidence="1">
    <location>
        <begin position="113"/>
        <end position="133"/>
    </location>
</feature>
<feature type="transmembrane region" description="Helical" evidence="1">
    <location>
        <begin position="87"/>
        <end position="107"/>
    </location>
</feature>
<dbReference type="Proteomes" id="UP000594468">
    <property type="component" value="Chromosome"/>
</dbReference>
<organism evidence="2 3">
    <name type="scientific">Phototrophicus methaneseepsis</name>
    <dbReference type="NCBI Taxonomy" id="2710758"/>
    <lineage>
        <taxon>Bacteria</taxon>
        <taxon>Bacillati</taxon>
        <taxon>Chloroflexota</taxon>
        <taxon>Candidatus Thermofontia</taxon>
        <taxon>Phototrophicales</taxon>
        <taxon>Phototrophicaceae</taxon>
        <taxon>Phototrophicus</taxon>
    </lineage>
</organism>
<sequence length="181" mass="18948">MTCRYRGNPMDISGITLPLFSLITLVVMGGCLLLILIPAVPVSALEWALAMLLGVVTGFTRLTPAAAIIATGLMVLGSTSQFWMPLLGMRGDGLSCVGLVAFFIGMALGTALIPIPIIGTLLGGLIAVIIVEYGRVRELSQALRSGSIAIRQVIYGMIAEFVFAVAIFGVTLISVLSTHSP</sequence>
<dbReference type="Pfam" id="PF04306">
    <property type="entry name" value="DUF456"/>
    <property type="match status" value="1"/>
</dbReference>
<feature type="transmembrane region" description="Helical" evidence="1">
    <location>
        <begin position="49"/>
        <end position="75"/>
    </location>
</feature>
<protein>
    <submittedName>
        <fullName evidence="2">DUF456 domain-containing protein</fullName>
    </submittedName>
</protein>
<keyword evidence="1" id="KW-1133">Transmembrane helix</keyword>
<dbReference type="PROSITE" id="PS51257">
    <property type="entry name" value="PROKAR_LIPOPROTEIN"/>
    <property type="match status" value="1"/>
</dbReference>
<accession>A0A7S8IE52</accession>
<feature type="transmembrane region" description="Helical" evidence="1">
    <location>
        <begin position="153"/>
        <end position="176"/>
    </location>
</feature>
<gene>
    <name evidence="2" type="ORF">G4Y79_21390</name>
</gene>
<feature type="transmembrane region" description="Helical" evidence="1">
    <location>
        <begin position="12"/>
        <end position="37"/>
    </location>
</feature>
<name>A0A7S8IE52_9CHLR</name>
<keyword evidence="1" id="KW-0812">Transmembrane</keyword>
<proteinExistence type="predicted"/>
<evidence type="ECO:0000313" key="3">
    <source>
        <dbReference type="Proteomes" id="UP000594468"/>
    </source>
</evidence>
<dbReference type="InterPro" id="IPR007403">
    <property type="entry name" value="DUF456"/>
</dbReference>